<sequence length="205" mass="21809">MFCSRTLPLVAAPAAATLAFSLAVITLSGCVSSLNRDDPPASMASPPTLPLFSERQRLVLRPEPSAPVRYGRYTLANTAPRAEQLDLLSQVIDLRMPETLTPTVQEAMTYALRRSGYRLCPGAGSGAEDVQRLYAHPLPASQYHLGPITLHNAMRVLAGPAWHVEVDEKARQICFVARDRVSAHGSGGVASGTLTSPAALPPGGE</sequence>
<organism evidence="2 3">
    <name type="scientific">Pseudomonas gingeri</name>
    <dbReference type="NCBI Taxonomy" id="117681"/>
    <lineage>
        <taxon>Bacteria</taxon>
        <taxon>Pseudomonadati</taxon>
        <taxon>Pseudomonadota</taxon>
        <taxon>Gammaproteobacteria</taxon>
        <taxon>Pseudomonadales</taxon>
        <taxon>Pseudomonadaceae</taxon>
        <taxon>Pseudomonas</taxon>
    </lineage>
</organism>
<name>A0A7Y7XF27_9PSED</name>
<proteinExistence type="predicted"/>
<protein>
    <submittedName>
        <fullName evidence="2">Pilus assembly protein</fullName>
    </submittedName>
</protein>
<evidence type="ECO:0000313" key="3">
    <source>
        <dbReference type="Proteomes" id="UP000539985"/>
    </source>
</evidence>
<gene>
    <name evidence="2" type="ORF">HX882_20905</name>
</gene>
<dbReference type="Proteomes" id="UP000539985">
    <property type="component" value="Unassembled WGS sequence"/>
</dbReference>
<feature type="region of interest" description="Disordered" evidence="1">
    <location>
        <begin position="184"/>
        <end position="205"/>
    </location>
</feature>
<dbReference type="InterPro" id="IPR022260">
    <property type="entry name" value="Integr_conj_element_PilL"/>
</dbReference>
<evidence type="ECO:0000256" key="1">
    <source>
        <dbReference type="SAM" id="MobiDB-lite"/>
    </source>
</evidence>
<dbReference type="PROSITE" id="PS51257">
    <property type="entry name" value="PROKAR_LIPOPROTEIN"/>
    <property type="match status" value="1"/>
</dbReference>
<reference evidence="2 3" key="1">
    <citation type="submission" date="2020-04" db="EMBL/GenBank/DDBJ databases">
        <title>Molecular characterization of pseudomonads from Agaricus bisporus reveal novel blotch 2 pathogens in Western Europe.</title>
        <authorList>
            <person name="Taparia T."/>
            <person name="Krijger M."/>
            <person name="Haynes E."/>
            <person name="Elpinstone J.G."/>
            <person name="Noble R."/>
            <person name="Van Der Wolf J."/>
        </authorList>
    </citation>
    <scope>NUCLEOTIDE SEQUENCE [LARGE SCALE GENOMIC DNA]</scope>
    <source>
        <strain evidence="2 3">H7001</strain>
    </source>
</reference>
<dbReference type="AlphaFoldDB" id="A0A7Y7XF27"/>
<dbReference type="NCBIfam" id="TIGR03748">
    <property type="entry name" value="conj_PilL"/>
    <property type="match status" value="1"/>
</dbReference>
<comment type="caution">
    <text evidence="2">The sequence shown here is derived from an EMBL/GenBank/DDBJ whole genome shotgun (WGS) entry which is preliminary data.</text>
</comment>
<accession>A0A7Y7XF27</accession>
<dbReference type="EMBL" id="JACAQB010000009">
    <property type="protein sequence ID" value="NWB98361.1"/>
    <property type="molecule type" value="Genomic_DNA"/>
</dbReference>
<evidence type="ECO:0000313" key="2">
    <source>
        <dbReference type="EMBL" id="NWB98361.1"/>
    </source>
</evidence>